<accession>A0A5B7E0S3</accession>
<feature type="region of interest" description="Disordered" evidence="1">
    <location>
        <begin position="58"/>
        <end position="83"/>
    </location>
</feature>
<evidence type="ECO:0000313" key="3">
    <source>
        <dbReference type="Proteomes" id="UP000324222"/>
    </source>
</evidence>
<dbReference type="AlphaFoldDB" id="A0A5B7E0S3"/>
<gene>
    <name evidence="2" type="ORF">E2C01_020240</name>
</gene>
<reference evidence="2 3" key="1">
    <citation type="submission" date="2019-05" db="EMBL/GenBank/DDBJ databases">
        <title>Another draft genome of Portunus trituberculatus and its Hox gene families provides insights of decapod evolution.</title>
        <authorList>
            <person name="Jeong J.-H."/>
            <person name="Song I."/>
            <person name="Kim S."/>
            <person name="Choi T."/>
            <person name="Kim D."/>
            <person name="Ryu S."/>
            <person name="Kim W."/>
        </authorList>
    </citation>
    <scope>NUCLEOTIDE SEQUENCE [LARGE SCALE GENOMIC DNA]</scope>
    <source>
        <tissue evidence="2">Muscle</tissue>
    </source>
</reference>
<comment type="caution">
    <text evidence="2">The sequence shown here is derived from an EMBL/GenBank/DDBJ whole genome shotgun (WGS) entry which is preliminary data.</text>
</comment>
<proteinExistence type="predicted"/>
<dbReference type="EMBL" id="VSRR010001689">
    <property type="protein sequence ID" value="MPC27085.1"/>
    <property type="molecule type" value="Genomic_DNA"/>
</dbReference>
<keyword evidence="3" id="KW-1185">Reference proteome</keyword>
<sequence length="117" mass="13469">MDLTTPVEYAWWRKVIPYVPPGLLRLKYLAINLSTSPKYKTNGVQNFACGEEGRPFSVAPQRERSWPGRRRANTHSAISPSVFSPARSQRGLWRDRRTREYPYLRATFLEGSAVEAK</sequence>
<dbReference type="Proteomes" id="UP000324222">
    <property type="component" value="Unassembled WGS sequence"/>
</dbReference>
<name>A0A5B7E0S3_PORTR</name>
<organism evidence="2 3">
    <name type="scientific">Portunus trituberculatus</name>
    <name type="common">Swimming crab</name>
    <name type="synonym">Neptunus trituberculatus</name>
    <dbReference type="NCBI Taxonomy" id="210409"/>
    <lineage>
        <taxon>Eukaryota</taxon>
        <taxon>Metazoa</taxon>
        <taxon>Ecdysozoa</taxon>
        <taxon>Arthropoda</taxon>
        <taxon>Crustacea</taxon>
        <taxon>Multicrustacea</taxon>
        <taxon>Malacostraca</taxon>
        <taxon>Eumalacostraca</taxon>
        <taxon>Eucarida</taxon>
        <taxon>Decapoda</taxon>
        <taxon>Pleocyemata</taxon>
        <taxon>Brachyura</taxon>
        <taxon>Eubrachyura</taxon>
        <taxon>Portunoidea</taxon>
        <taxon>Portunidae</taxon>
        <taxon>Portuninae</taxon>
        <taxon>Portunus</taxon>
    </lineage>
</organism>
<evidence type="ECO:0000256" key="1">
    <source>
        <dbReference type="SAM" id="MobiDB-lite"/>
    </source>
</evidence>
<evidence type="ECO:0000313" key="2">
    <source>
        <dbReference type="EMBL" id="MPC27085.1"/>
    </source>
</evidence>
<protein>
    <submittedName>
        <fullName evidence="2">Uncharacterized protein</fullName>
    </submittedName>
</protein>